<keyword evidence="3 7" id="KW-0812">Transmembrane</keyword>
<feature type="region of interest" description="Disordered" evidence="6">
    <location>
        <begin position="700"/>
        <end position="757"/>
    </location>
</feature>
<feature type="transmembrane region" description="Helical" evidence="7">
    <location>
        <begin position="435"/>
        <end position="457"/>
    </location>
</feature>
<feature type="transmembrane region" description="Helical" evidence="7">
    <location>
        <begin position="469"/>
        <end position="496"/>
    </location>
</feature>
<keyword evidence="11" id="KW-1185">Reference proteome</keyword>
<dbReference type="EMBL" id="BPQR01000013">
    <property type="protein sequence ID" value="GJE05576.1"/>
    <property type="molecule type" value="Genomic_DNA"/>
</dbReference>
<evidence type="ECO:0000259" key="9">
    <source>
        <dbReference type="Pfam" id="PF13567"/>
    </source>
</evidence>
<name>A0ABQ4SQS8_9HYPH</name>
<dbReference type="RefSeq" id="WP_238274263.1">
    <property type="nucleotide sequence ID" value="NZ_BPQR01000013.1"/>
</dbReference>
<feature type="transmembrane region" description="Helical" evidence="7">
    <location>
        <begin position="393"/>
        <end position="415"/>
    </location>
</feature>
<dbReference type="Pfam" id="PF03772">
    <property type="entry name" value="Competence"/>
    <property type="match status" value="1"/>
</dbReference>
<feature type="domain" description="DUF4131" evidence="9">
    <location>
        <begin position="73"/>
        <end position="221"/>
    </location>
</feature>
<comment type="subcellular location">
    <subcellularLocation>
        <location evidence="1">Cell membrane</location>
        <topology evidence="1">Multi-pass membrane protein</topology>
    </subcellularLocation>
</comment>
<feature type="transmembrane region" description="Helical" evidence="7">
    <location>
        <begin position="502"/>
        <end position="524"/>
    </location>
</feature>
<dbReference type="Pfam" id="PF13567">
    <property type="entry name" value="DUF4131"/>
    <property type="match status" value="1"/>
</dbReference>
<protein>
    <recommendedName>
        <fullName evidence="12">Competence protein ComEC</fullName>
    </recommendedName>
</protein>
<feature type="domain" description="ComEC/Rec2-related protein" evidence="8">
    <location>
        <begin position="268"/>
        <end position="550"/>
    </location>
</feature>
<feature type="transmembrane region" description="Helical" evidence="7">
    <location>
        <begin position="98"/>
        <end position="118"/>
    </location>
</feature>
<feature type="compositionally biased region" description="Basic and acidic residues" evidence="6">
    <location>
        <begin position="700"/>
        <end position="719"/>
    </location>
</feature>
<proteinExistence type="predicted"/>
<evidence type="ECO:0000256" key="5">
    <source>
        <dbReference type="ARBA" id="ARBA00023136"/>
    </source>
</evidence>
<keyword evidence="4 7" id="KW-1133">Transmembrane helix</keyword>
<dbReference type="InterPro" id="IPR052159">
    <property type="entry name" value="Competence_DNA_uptake"/>
</dbReference>
<evidence type="ECO:0000313" key="11">
    <source>
        <dbReference type="Proteomes" id="UP001055102"/>
    </source>
</evidence>
<dbReference type="InterPro" id="IPR025405">
    <property type="entry name" value="DUF4131"/>
</dbReference>
<reference evidence="10" key="1">
    <citation type="journal article" date="2021" name="Front. Microbiol.">
        <title>Comprehensive Comparative Genomics and Phenotyping of Methylobacterium Species.</title>
        <authorList>
            <person name="Alessa O."/>
            <person name="Ogura Y."/>
            <person name="Fujitani Y."/>
            <person name="Takami H."/>
            <person name="Hayashi T."/>
            <person name="Sahin N."/>
            <person name="Tani A."/>
        </authorList>
    </citation>
    <scope>NUCLEOTIDE SEQUENCE</scope>
    <source>
        <strain evidence="10">LMG 23639</strain>
    </source>
</reference>
<evidence type="ECO:0000256" key="7">
    <source>
        <dbReference type="SAM" id="Phobius"/>
    </source>
</evidence>
<feature type="transmembrane region" description="Helical" evidence="7">
    <location>
        <begin position="48"/>
        <end position="66"/>
    </location>
</feature>
<evidence type="ECO:0000256" key="1">
    <source>
        <dbReference type="ARBA" id="ARBA00004651"/>
    </source>
</evidence>
<reference evidence="10" key="2">
    <citation type="submission" date="2021-08" db="EMBL/GenBank/DDBJ databases">
        <authorList>
            <person name="Tani A."/>
            <person name="Ola A."/>
            <person name="Ogura Y."/>
            <person name="Katsura K."/>
            <person name="Hayashi T."/>
        </authorList>
    </citation>
    <scope>NUCLEOTIDE SEQUENCE</scope>
    <source>
        <strain evidence="10">LMG 23639</strain>
    </source>
</reference>
<evidence type="ECO:0000256" key="4">
    <source>
        <dbReference type="ARBA" id="ARBA00022989"/>
    </source>
</evidence>
<feature type="transmembrane region" description="Helical" evidence="7">
    <location>
        <begin position="298"/>
        <end position="318"/>
    </location>
</feature>
<feature type="transmembrane region" description="Helical" evidence="7">
    <location>
        <begin position="72"/>
        <end position="91"/>
    </location>
</feature>
<evidence type="ECO:0000256" key="6">
    <source>
        <dbReference type="SAM" id="MobiDB-lite"/>
    </source>
</evidence>
<evidence type="ECO:0000256" key="3">
    <source>
        <dbReference type="ARBA" id="ARBA00022692"/>
    </source>
</evidence>
<feature type="transmembrane region" description="Helical" evidence="7">
    <location>
        <begin position="330"/>
        <end position="348"/>
    </location>
</feature>
<accession>A0ABQ4SQS8</accession>
<dbReference type="InterPro" id="IPR004477">
    <property type="entry name" value="ComEC_N"/>
</dbReference>
<evidence type="ECO:0000259" key="8">
    <source>
        <dbReference type="Pfam" id="PF03772"/>
    </source>
</evidence>
<dbReference type="PANTHER" id="PTHR30619:SF1">
    <property type="entry name" value="RECOMBINATION PROTEIN 2"/>
    <property type="match status" value="1"/>
</dbReference>
<organism evidence="10 11">
    <name type="scientific">Methylobacterium jeotgali</name>
    <dbReference type="NCBI Taxonomy" id="381630"/>
    <lineage>
        <taxon>Bacteria</taxon>
        <taxon>Pseudomonadati</taxon>
        <taxon>Pseudomonadota</taxon>
        <taxon>Alphaproteobacteria</taxon>
        <taxon>Hyphomicrobiales</taxon>
        <taxon>Methylobacteriaceae</taxon>
        <taxon>Methylobacterium</taxon>
    </lineage>
</organism>
<evidence type="ECO:0008006" key="12">
    <source>
        <dbReference type="Google" id="ProtNLM"/>
    </source>
</evidence>
<dbReference type="Proteomes" id="UP001055102">
    <property type="component" value="Unassembled WGS sequence"/>
</dbReference>
<evidence type="ECO:0000256" key="2">
    <source>
        <dbReference type="ARBA" id="ARBA00022475"/>
    </source>
</evidence>
<feature type="transmembrane region" description="Helical" evidence="7">
    <location>
        <begin position="536"/>
        <end position="559"/>
    </location>
</feature>
<keyword evidence="5 7" id="KW-0472">Membrane</keyword>
<evidence type="ECO:0000313" key="10">
    <source>
        <dbReference type="EMBL" id="GJE05576.1"/>
    </source>
</evidence>
<sequence length="757" mass="78491">MTQDGRRGGGGALALLPAARLPALPELVPAASGWVAGNLAVEAEQRRLFPWLAVAFGAGILIFFGLTDGEPALWAPLLAAGVCAGLVPVLATRPAGRAVALGLAAAALGFAAGTVRVAQVKEPILARTTIGPLTGFVETLEERETGGRLIIRVASFAGLGPEARPERVRVSFRKAQSLRPGDFVALKARLLPPPEAARPGGYDFARDAYFRGIGAVGSVLGNVEVKPPPEAVPLGLRLAASVDEARNVLTRRIAEAGGGQAGAVAAALVTGKRGLIAQPTNDVLRAAGIYHVVSISGLHMVLAAGVVFWLVRAAFALAPPLALRWPIKKIAALVAMVGVTAYCVFSGWDIAAERSLLMTLIMLGAILVDRPAISMRNLALAALVALAREPEGLLGPSFQMSFGAVAGLIACARLIEGRLPAREGRGALARGFRFAVTAVAGTLATTLVAQLATAPFATYHFQTVQPFGLIGNALTLPLVSLAVMPAAVLGVLAYPFALDRPIWWLMGQAVQGMLAISGWIAGFAQANLVMPAFGQGALLLLAAALVLATIPATSLRWLAAVPATIGLLLATNPVRHDLYVDRDGAGAAIRGADGRLVALGRPPAFVLEQWLRADGDGRSAAQAGEGAACDRLGCNARAQDGRVVALIKDKRAFPEDCARADILITARTAPLTCAAGLIIDRARLQASGALAIRLRDGGAEISPSRDADRARPWRPRSDSKSATSPPVSPPRTVEAPAEPEPREQSDGLADAPVEPLQ</sequence>
<comment type="caution">
    <text evidence="10">The sequence shown here is derived from an EMBL/GenBank/DDBJ whole genome shotgun (WGS) entry which is preliminary data.</text>
</comment>
<keyword evidence="2" id="KW-1003">Cell membrane</keyword>
<dbReference type="PANTHER" id="PTHR30619">
    <property type="entry name" value="DNA INTERNALIZATION/COMPETENCE PROTEIN COMEC/REC2"/>
    <property type="match status" value="1"/>
</dbReference>
<gene>
    <name evidence="10" type="ORF">AOPFMNJM_0879</name>
</gene>
<dbReference type="NCBIfam" id="TIGR00360">
    <property type="entry name" value="ComEC_N-term"/>
    <property type="match status" value="1"/>
</dbReference>